<name>A0A4T0VH55_9PEZI</name>
<evidence type="ECO:0000313" key="2">
    <source>
        <dbReference type="EMBL" id="TIC91530.1"/>
    </source>
</evidence>
<dbReference type="OrthoDB" id="4706834at2759"/>
<accession>A0A4T0VH55</accession>
<gene>
    <name evidence="2" type="ORF">CH35J_010973</name>
</gene>
<dbReference type="EMBL" id="MWPZ01000009">
    <property type="protein sequence ID" value="TIC91530.1"/>
    <property type="molecule type" value="Genomic_DNA"/>
</dbReference>
<reference evidence="2 3" key="1">
    <citation type="journal article" date="2019" name="Genome Biol. Evol.">
        <title>Genomic Plasticity Mediated by Transposable Elements in the Plant Pathogenic Fungus Colletotrichum higginsianum.</title>
        <authorList>
            <person name="Tsushima A."/>
            <person name="Gan P."/>
            <person name="Kumakura N."/>
            <person name="Narusaka M."/>
            <person name="Takano Y."/>
            <person name="Narusaka Y."/>
            <person name="Shirasu K."/>
        </authorList>
    </citation>
    <scope>NUCLEOTIDE SEQUENCE [LARGE SCALE GENOMIC DNA]</scope>
    <source>
        <strain evidence="2 3">MAFF305635-RFP</strain>
    </source>
</reference>
<comment type="caution">
    <text evidence="2">The sequence shown here is derived from an EMBL/GenBank/DDBJ whole genome shotgun (WGS) entry which is preliminary data.</text>
</comment>
<dbReference type="Proteomes" id="UP000305883">
    <property type="component" value="Unassembled WGS sequence"/>
</dbReference>
<proteinExistence type="predicted"/>
<protein>
    <submittedName>
        <fullName evidence="2">Uncharacterized protein</fullName>
    </submittedName>
</protein>
<dbReference type="AlphaFoldDB" id="A0A4T0VH55"/>
<evidence type="ECO:0000313" key="3">
    <source>
        <dbReference type="Proteomes" id="UP000305883"/>
    </source>
</evidence>
<evidence type="ECO:0000256" key="1">
    <source>
        <dbReference type="SAM" id="MobiDB-lite"/>
    </source>
</evidence>
<feature type="region of interest" description="Disordered" evidence="1">
    <location>
        <begin position="1"/>
        <end position="21"/>
    </location>
</feature>
<organism evidence="2 3">
    <name type="scientific">Colletotrichum higginsianum</name>
    <dbReference type="NCBI Taxonomy" id="80884"/>
    <lineage>
        <taxon>Eukaryota</taxon>
        <taxon>Fungi</taxon>
        <taxon>Dikarya</taxon>
        <taxon>Ascomycota</taxon>
        <taxon>Pezizomycotina</taxon>
        <taxon>Sordariomycetes</taxon>
        <taxon>Hypocreomycetidae</taxon>
        <taxon>Glomerellales</taxon>
        <taxon>Glomerellaceae</taxon>
        <taxon>Colletotrichum</taxon>
        <taxon>Colletotrichum destructivum species complex</taxon>
    </lineage>
</organism>
<sequence length="232" mass="25190">MVTDPSGSAELTRPSPSRYEHPWVVDRTPTRLDAEQAHRPLDPGLVVSFKHAMRNETARDAVYFDAETEVLVSAGSAVMDIHYPATLVLEAPPALPESVLARLLDSYCTLVHPTLPFLARVPAETLQPARLSGYLSCAMATMGSLAVQSPLISFVLSGCSSERMARCARTRPPGGRPMSVMAMLSRQHEGYHPKPGECWNAMPALLLADVLRSFHYGHLLTLSSLECLSGPA</sequence>